<feature type="transmembrane region" description="Helical" evidence="1">
    <location>
        <begin position="12"/>
        <end position="38"/>
    </location>
</feature>
<keyword evidence="1" id="KW-0812">Transmembrane</keyword>
<gene>
    <name evidence="2" type="ORF">QTN89_28885</name>
</gene>
<dbReference type="Proteomes" id="UP001239462">
    <property type="component" value="Unassembled WGS sequence"/>
</dbReference>
<evidence type="ECO:0008006" key="4">
    <source>
        <dbReference type="Google" id="ProtNLM"/>
    </source>
</evidence>
<protein>
    <recommendedName>
        <fullName evidence="4">DUF4245 domain-containing protein</fullName>
    </recommendedName>
</protein>
<dbReference type="EMBL" id="JASZZN010000087">
    <property type="protein sequence ID" value="MDM4019503.1"/>
    <property type="molecule type" value="Genomic_DNA"/>
</dbReference>
<sequence length="169" mass="17713">MSTAKPAPSRLLLIVAAVIALPLFAIVTLIGAVGWGLMTGRVADTKVLAGNKLQPRITQTVSASAGLAPGERILYFYSTAMTPEGDGNLLTDQRVISYVDDGTGAWCSSIAIDDIESVDFIKSDSWLEDSTIVVTSSDGSELTLYASNEGDGDAQFVDAIRRAAKLDGG</sequence>
<evidence type="ECO:0000313" key="2">
    <source>
        <dbReference type="EMBL" id="MDM4019503.1"/>
    </source>
</evidence>
<proteinExistence type="predicted"/>
<dbReference type="RefSeq" id="WP_289167628.1">
    <property type="nucleotide sequence ID" value="NZ_JASZZN010000087.1"/>
</dbReference>
<keyword evidence="1" id="KW-1133">Transmembrane helix</keyword>
<organism evidence="2 3">
    <name type="scientific">Roseiconus lacunae</name>
    <dbReference type="NCBI Taxonomy" id="2605694"/>
    <lineage>
        <taxon>Bacteria</taxon>
        <taxon>Pseudomonadati</taxon>
        <taxon>Planctomycetota</taxon>
        <taxon>Planctomycetia</taxon>
        <taxon>Pirellulales</taxon>
        <taxon>Pirellulaceae</taxon>
        <taxon>Roseiconus</taxon>
    </lineage>
</organism>
<evidence type="ECO:0000256" key="1">
    <source>
        <dbReference type="SAM" id="Phobius"/>
    </source>
</evidence>
<accession>A0ABT7PSN9</accession>
<keyword evidence="1" id="KW-0472">Membrane</keyword>
<comment type="caution">
    <text evidence="2">The sequence shown here is derived from an EMBL/GenBank/DDBJ whole genome shotgun (WGS) entry which is preliminary data.</text>
</comment>
<name>A0ABT7PSN9_9BACT</name>
<keyword evidence="3" id="KW-1185">Reference proteome</keyword>
<evidence type="ECO:0000313" key="3">
    <source>
        <dbReference type="Proteomes" id="UP001239462"/>
    </source>
</evidence>
<reference evidence="2 3" key="1">
    <citation type="submission" date="2023-06" db="EMBL/GenBank/DDBJ databases">
        <title>Roseiconus lacunae JC819 isolated from Gulf of Mannar region, Tamil Nadu.</title>
        <authorList>
            <person name="Pk S."/>
            <person name="Ch S."/>
            <person name="Ch V.R."/>
        </authorList>
    </citation>
    <scope>NUCLEOTIDE SEQUENCE [LARGE SCALE GENOMIC DNA]</scope>
    <source>
        <strain evidence="2 3">JC819</strain>
    </source>
</reference>